<accession>A0ACB8RNC0</accession>
<feature type="non-terminal residue" evidence="1">
    <location>
        <position position="1"/>
    </location>
</feature>
<feature type="non-terminal residue" evidence="1">
    <location>
        <position position="109"/>
    </location>
</feature>
<dbReference type="Proteomes" id="UP000814033">
    <property type="component" value="Unassembled WGS sequence"/>
</dbReference>
<gene>
    <name evidence="1" type="ORF">FA95DRAFT_1468584</name>
</gene>
<reference evidence="1" key="2">
    <citation type="journal article" date="2022" name="New Phytol.">
        <title>Evolutionary transition to the ectomycorrhizal habit in the genomes of a hyperdiverse lineage of mushroom-forming fungi.</title>
        <authorList>
            <person name="Looney B."/>
            <person name="Miyauchi S."/>
            <person name="Morin E."/>
            <person name="Drula E."/>
            <person name="Courty P.E."/>
            <person name="Kohler A."/>
            <person name="Kuo A."/>
            <person name="LaButti K."/>
            <person name="Pangilinan J."/>
            <person name="Lipzen A."/>
            <person name="Riley R."/>
            <person name="Andreopoulos W."/>
            <person name="He G."/>
            <person name="Johnson J."/>
            <person name="Nolan M."/>
            <person name="Tritt A."/>
            <person name="Barry K.W."/>
            <person name="Grigoriev I.V."/>
            <person name="Nagy L.G."/>
            <person name="Hibbett D."/>
            <person name="Henrissat B."/>
            <person name="Matheny P.B."/>
            <person name="Labbe J."/>
            <person name="Martin F.M."/>
        </authorList>
    </citation>
    <scope>NUCLEOTIDE SEQUENCE</scope>
    <source>
        <strain evidence="1">FP105234-sp</strain>
    </source>
</reference>
<comment type="caution">
    <text evidence="1">The sequence shown here is derived from an EMBL/GenBank/DDBJ whole genome shotgun (WGS) entry which is preliminary data.</text>
</comment>
<evidence type="ECO:0000313" key="2">
    <source>
        <dbReference type="Proteomes" id="UP000814033"/>
    </source>
</evidence>
<proteinExistence type="predicted"/>
<protein>
    <submittedName>
        <fullName evidence="1">Uncharacterized protein</fullName>
    </submittedName>
</protein>
<reference evidence="1" key="1">
    <citation type="submission" date="2021-02" db="EMBL/GenBank/DDBJ databases">
        <authorList>
            <consortium name="DOE Joint Genome Institute"/>
            <person name="Ahrendt S."/>
            <person name="Looney B.P."/>
            <person name="Miyauchi S."/>
            <person name="Morin E."/>
            <person name="Drula E."/>
            <person name="Courty P.E."/>
            <person name="Chicoki N."/>
            <person name="Fauchery L."/>
            <person name="Kohler A."/>
            <person name="Kuo A."/>
            <person name="Labutti K."/>
            <person name="Pangilinan J."/>
            <person name="Lipzen A."/>
            <person name="Riley R."/>
            <person name="Andreopoulos W."/>
            <person name="He G."/>
            <person name="Johnson J."/>
            <person name="Barry K.W."/>
            <person name="Grigoriev I.V."/>
            <person name="Nagy L."/>
            <person name="Hibbett D."/>
            <person name="Henrissat B."/>
            <person name="Matheny P.B."/>
            <person name="Labbe J."/>
            <person name="Martin F."/>
        </authorList>
    </citation>
    <scope>NUCLEOTIDE SEQUENCE</scope>
    <source>
        <strain evidence="1">FP105234-sp</strain>
    </source>
</reference>
<organism evidence="1 2">
    <name type="scientific">Auriscalpium vulgare</name>
    <dbReference type="NCBI Taxonomy" id="40419"/>
    <lineage>
        <taxon>Eukaryota</taxon>
        <taxon>Fungi</taxon>
        <taxon>Dikarya</taxon>
        <taxon>Basidiomycota</taxon>
        <taxon>Agaricomycotina</taxon>
        <taxon>Agaricomycetes</taxon>
        <taxon>Russulales</taxon>
        <taxon>Auriscalpiaceae</taxon>
        <taxon>Auriscalpium</taxon>
    </lineage>
</organism>
<keyword evidence="2" id="KW-1185">Reference proteome</keyword>
<evidence type="ECO:0000313" key="1">
    <source>
        <dbReference type="EMBL" id="KAI0045292.1"/>
    </source>
</evidence>
<name>A0ACB8RNC0_9AGAM</name>
<sequence length="109" mass="11696">TQAAVALLATASLMIYIVSHYRRIGPVLTDSQEELILVSAFGLFWLALLVAWRAVRQGSPLAYGHVGDIGGVSTAASPPRRDTGFTGKGGPWPCSSDDVICVVEEWSFF</sequence>
<dbReference type="EMBL" id="MU275955">
    <property type="protein sequence ID" value="KAI0045292.1"/>
    <property type="molecule type" value="Genomic_DNA"/>
</dbReference>